<dbReference type="InterPro" id="IPR015260">
    <property type="entry name" value="Syntaxin-6/10/61_N"/>
</dbReference>
<protein>
    <recommendedName>
        <fullName evidence="9">Syntaxin 6/10/61 N-terminal domain-containing protein</fullName>
    </recommendedName>
</protein>
<evidence type="ECO:0000256" key="8">
    <source>
        <dbReference type="ARBA" id="ARBA00037801"/>
    </source>
</evidence>
<evidence type="ECO:0000256" key="3">
    <source>
        <dbReference type="ARBA" id="ARBA00022692"/>
    </source>
</evidence>
<comment type="subcellular location">
    <subcellularLocation>
        <location evidence="8">Golgi apparatus</location>
        <location evidence="8">trans-Golgi network membrane</location>
        <topology evidence="8">Single-pass type IV membrane protein</topology>
    </subcellularLocation>
</comment>
<evidence type="ECO:0000256" key="1">
    <source>
        <dbReference type="ARBA" id="ARBA00009063"/>
    </source>
</evidence>
<dbReference type="GO" id="GO:0005794">
    <property type="term" value="C:Golgi apparatus"/>
    <property type="evidence" value="ECO:0007669"/>
    <property type="project" value="UniProtKB-SubCell"/>
</dbReference>
<dbReference type="GO" id="GO:0015031">
    <property type="term" value="P:protein transport"/>
    <property type="evidence" value="ECO:0007669"/>
    <property type="project" value="UniProtKB-KW"/>
</dbReference>
<keyword evidence="4" id="KW-0653">Protein transport</keyword>
<dbReference type="GO" id="GO:0048193">
    <property type="term" value="P:Golgi vesicle transport"/>
    <property type="evidence" value="ECO:0007669"/>
    <property type="project" value="InterPro"/>
</dbReference>
<comment type="caution">
    <text evidence="10">The sequence shown here is derived from an EMBL/GenBank/DDBJ whole genome shotgun (WGS) entry which is preliminary data.</text>
</comment>
<dbReference type="AlphaFoldDB" id="A0A445AV26"/>
<evidence type="ECO:0000259" key="9">
    <source>
        <dbReference type="Pfam" id="PF09177"/>
    </source>
</evidence>
<evidence type="ECO:0000256" key="5">
    <source>
        <dbReference type="ARBA" id="ARBA00022989"/>
    </source>
</evidence>
<name>A0A445AV26_ARAHY</name>
<keyword evidence="2" id="KW-0813">Transport</keyword>
<keyword evidence="6" id="KW-0333">Golgi apparatus</keyword>
<evidence type="ECO:0000313" key="10">
    <source>
        <dbReference type="EMBL" id="RYR30280.1"/>
    </source>
</evidence>
<dbReference type="FunFam" id="1.20.58.90:FF:000004">
    <property type="entry name" value="Syntaxin 10"/>
    <property type="match status" value="1"/>
</dbReference>
<evidence type="ECO:0000256" key="7">
    <source>
        <dbReference type="ARBA" id="ARBA00023136"/>
    </source>
</evidence>
<keyword evidence="11" id="KW-1185">Reference proteome</keyword>
<keyword evidence="5" id="KW-1133">Transmembrane helix</keyword>
<evidence type="ECO:0000313" key="11">
    <source>
        <dbReference type="Proteomes" id="UP000289738"/>
    </source>
</evidence>
<dbReference type="CDD" id="cd21442">
    <property type="entry name" value="SNARE_NTD_STX6-like"/>
    <property type="match status" value="1"/>
</dbReference>
<evidence type="ECO:0000256" key="6">
    <source>
        <dbReference type="ARBA" id="ARBA00023034"/>
    </source>
</evidence>
<organism evidence="10 11">
    <name type="scientific">Arachis hypogaea</name>
    <name type="common">Peanut</name>
    <dbReference type="NCBI Taxonomy" id="3818"/>
    <lineage>
        <taxon>Eukaryota</taxon>
        <taxon>Viridiplantae</taxon>
        <taxon>Streptophyta</taxon>
        <taxon>Embryophyta</taxon>
        <taxon>Tracheophyta</taxon>
        <taxon>Spermatophyta</taxon>
        <taxon>Magnoliopsida</taxon>
        <taxon>eudicotyledons</taxon>
        <taxon>Gunneridae</taxon>
        <taxon>Pentapetalae</taxon>
        <taxon>rosids</taxon>
        <taxon>fabids</taxon>
        <taxon>Fabales</taxon>
        <taxon>Fabaceae</taxon>
        <taxon>Papilionoideae</taxon>
        <taxon>50 kb inversion clade</taxon>
        <taxon>dalbergioids sensu lato</taxon>
        <taxon>Dalbergieae</taxon>
        <taxon>Pterocarpus clade</taxon>
        <taxon>Arachis</taxon>
    </lineage>
</organism>
<dbReference type="PANTHER" id="PTHR34949">
    <property type="entry name" value="OS05G0443700 PROTEIN"/>
    <property type="match status" value="1"/>
</dbReference>
<feature type="domain" description="Syntaxin 6/10/61 N-terminal" evidence="9">
    <location>
        <begin position="13"/>
        <end position="104"/>
    </location>
</feature>
<dbReference type="Pfam" id="PF09177">
    <property type="entry name" value="STX6_10_61_N"/>
    <property type="match status" value="1"/>
</dbReference>
<accession>A0A445AV26</accession>
<dbReference type="SUPFAM" id="SSF47661">
    <property type="entry name" value="t-snare proteins"/>
    <property type="match status" value="1"/>
</dbReference>
<proteinExistence type="inferred from homology"/>
<evidence type="ECO:0000256" key="2">
    <source>
        <dbReference type="ARBA" id="ARBA00022448"/>
    </source>
</evidence>
<dbReference type="STRING" id="3818.A0A445AV26"/>
<dbReference type="GO" id="GO:0016020">
    <property type="term" value="C:membrane"/>
    <property type="evidence" value="ECO:0007669"/>
    <property type="project" value="InterPro"/>
</dbReference>
<keyword evidence="3" id="KW-0812">Transmembrane</keyword>
<dbReference type="PANTHER" id="PTHR34949:SF3">
    <property type="entry name" value="OS08G0244100 PROTEIN"/>
    <property type="match status" value="1"/>
</dbReference>
<evidence type="ECO:0000256" key="4">
    <source>
        <dbReference type="ARBA" id="ARBA00022927"/>
    </source>
</evidence>
<dbReference type="Proteomes" id="UP000289738">
    <property type="component" value="Chromosome B01"/>
</dbReference>
<gene>
    <name evidence="10" type="ORF">Ahy_B01g055087</name>
</gene>
<dbReference type="EMBL" id="SDMP01000011">
    <property type="protein sequence ID" value="RYR30280.1"/>
    <property type="molecule type" value="Genomic_DNA"/>
</dbReference>
<dbReference type="Gene3D" id="1.20.58.90">
    <property type="match status" value="1"/>
</dbReference>
<sequence>MLVANSFDLWRKDAFFSAAEEVQESADIMESTYRAWLREKRERSTPEEFYELSRELQTTLGTAKWQLEEFEKAVQLSYRHGDDTTTTRHRQFIYAIESQISQVETALRESYSEEGKQPLRWVNLDEEERDDLAAFLSGTSQTIQNNKDECLQGTSSSKSSFLERQGNIEDKNLNANAAAFKWDIIDSEKASKDVIAVKRDADYAIEIKTDAVSRDSDDIVSQTDRTSSTRKTWSSPGYGALKIVIANEDVQRTKPAWTVDAAPKGRGFRSLFWKQKCEEPQAMRTGLRFNQLFGRIGLSHRQFQSPLQLRQGCSVQVKLALLLTIFLIGKLFNVQFPLCFIQVELNSCFKQPVQETAFMALLVLMNHKEGHYCLSAQFDKIIVPRQNSNTENMWDSISQLAKSVQWGSRVSVVFSCFVVVELRLNQPMCGYS</sequence>
<reference evidence="10 11" key="1">
    <citation type="submission" date="2019-01" db="EMBL/GenBank/DDBJ databases">
        <title>Sequencing of cultivated peanut Arachis hypogaea provides insights into genome evolution and oil improvement.</title>
        <authorList>
            <person name="Chen X."/>
        </authorList>
    </citation>
    <scope>NUCLEOTIDE SEQUENCE [LARGE SCALE GENOMIC DNA]</scope>
    <source>
        <strain evidence="11">cv. Fuhuasheng</strain>
        <tissue evidence="10">Leaves</tissue>
    </source>
</reference>
<dbReference type="InterPro" id="IPR010989">
    <property type="entry name" value="SNARE"/>
</dbReference>
<keyword evidence="7" id="KW-0472">Membrane</keyword>
<comment type="similarity">
    <text evidence="1">Belongs to the syntaxin family.</text>
</comment>